<evidence type="ECO:0000313" key="4">
    <source>
        <dbReference type="Proteomes" id="UP000704176"/>
    </source>
</evidence>
<dbReference type="EMBL" id="JAIRBM010000001">
    <property type="protein sequence ID" value="MBZ6075036.1"/>
    <property type="molecule type" value="Genomic_DNA"/>
</dbReference>
<feature type="region of interest" description="Disordered" evidence="1">
    <location>
        <begin position="94"/>
        <end position="133"/>
    </location>
</feature>
<sequence length="133" mass="13410">MNFASAPIARTVAAGCAFLLAALLAGCGGNATGEFVESSGLGPKMAARPDFITASRPQNLDYIPIGTPQEGRPTAAKTLDEVKAAEAELDAVRAQNQSKGEAAAQLGGTPAPQTVALPAPASPAQPTKKKKTP</sequence>
<comment type="caution">
    <text evidence="3">The sequence shown here is derived from an EMBL/GenBank/DDBJ whole genome shotgun (WGS) entry which is preliminary data.</text>
</comment>
<protein>
    <recommendedName>
        <fullName evidence="5">DUF3035 domain-containing protein</fullName>
    </recommendedName>
</protein>
<name>A0ABS7VHQ5_9HYPH</name>
<dbReference type="RefSeq" id="WP_224311074.1">
    <property type="nucleotide sequence ID" value="NZ_JAIRBM010000001.1"/>
</dbReference>
<proteinExistence type="predicted"/>
<evidence type="ECO:0000256" key="1">
    <source>
        <dbReference type="SAM" id="MobiDB-lite"/>
    </source>
</evidence>
<keyword evidence="2" id="KW-0732">Signal</keyword>
<evidence type="ECO:0000256" key="2">
    <source>
        <dbReference type="SAM" id="SignalP"/>
    </source>
</evidence>
<feature type="chain" id="PRO_5047331139" description="DUF3035 domain-containing protein" evidence="2">
    <location>
        <begin position="32"/>
        <end position="133"/>
    </location>
</feature>
<dbReference type="Proteomes" id="UP000704176">
    <property type="component" value="Unassembled WGS sequence"/>
</dbReference>
<evidence type="ECO:0008006" key="5">
    <source>
        <dbReference type="Google" id="ProtNLM"/>
    </source>
</evidence>
<evidence type="ECO:0000313" key="3">
    <source>
        <dbReference type="EMBL" id="MBZ6075036.1"/>
    </source>
</evidence>
<organism evidence="3 4">
    <name type="scientific">Microvirga puerhi</name>
    <dbReference type="NCBI Taxonomy" id="2876078"/>
    <lineage>
        <taxon>Bacteria</taxon>
        <taxon>Pseudomonadati</taxon>
        <taxon>Pseudomonadota</taxon>
        <taxon>Alphaproteobacteria</taxon>
        <taxon>Hyphomicrobiales</taxon>
        <taxon>Methylobacteriaceae</taxon>
        <taxon>Microvirga</taxon>
    </lineage>
</organism>
<feature type="signal peptide" evidence="2">
    <location>
        <begin position="1"/>
        <end position="31"/>
    </location>
</feature>
<gene>
    <name evidence="3" type="ORF">K9B37_01825</name>
</gene>
<reference evidence="3 4" key="1">
    <citation type="submission" date="2021-09" db="EMBL/GenBank/DDBJ databases">
        <title>The complete genome sequence of a new microorganism.</title>
        <authorList>
            <person name="Zi Z."/>
        </authorList>
    </citation>
    <scope>NUCLEOTIDE SEQUENCE [LARGE SCALE GENOMIC DNA]</scope>
    <source>
        <strain evidence="3 4">WGZ8</strain>
    </source>
</reference>
<keyword evidence="4" id="KW-1185">Reference proteome</keyword>
<accession>A0ABS7VHQ5</accession>